<dbReference type="InterPro" id="IPR010994">
    <property type="entry name" value="RuvA_2-like"/>
</dbReference>
<dbReference type="EMBL" id="LNQL01000004">
    <property type="protein sequence ID" value="KSU48495.1"/>
    <property type="molecule type" value="Genomic_DNA"/>
</dbReference>
<evidence type="ECO:0000259" key="1">
    <source>
        <dbReference type="PROSITE" id="PS50126"/>
    </source>
</evidence>
<dbReference type="InterPro" id="IPR041692">
    <property type="entry name" value="HHH_9"/>
</dbReference>
<dbReference type="SMR" id="A0A0V8GEC3"/>
<dbReference type="InterPro" id="IPR003029">
    <property type="entry name" value="S1_domain"/>
</dbReference>
<evidence type="ECO:0000313" key="3">
    <source>
        <dbReference type="Proteomes" id="UP000053797"/>
    </source>
</evidence>
<dbReference type="PROSITE" id="PS50126">
    <property type="entry name" value="S1"/>
    <property type="match status" value="1"/>
</dbReference>
<dbReference type="InterPro" id="IPR012337">
    <property type="entry name" value="RNaseH-like_sf"/>
</dbReference>
<dbReference type="Pfam" id="PF12836">
    <property type="entry name" value="HHH_3"/>
    <property type="match status" value="1"/>
</dbReference>
<dbReference type="PANTHER" id="PTHR10724:SF10">
    <property type="entry name" value="S1 RNA-BINDING DOMAIN-CONTAINING PROTEIN 1"/>
    <property type="match status" value="1"/>
</dbReference>
<dbReference type="SUPFAM" id="SSF53098">
    <property type="entry name" value="Ribonuclease H-like"/>
    <property type="match status" value="1"/>
</dbReference>
<dbReference type="Gene3D" id="3.30.420.140">
    <property type="entry name" value="YqgF/RNase H-like domain"/>
    <property type="match status" value="1"/>
</dbReference>
<feature type="domain" description="S1 motif" evidence="1">
    <location>
        <begin position="634"/>
        <end position="703"/>
    </location>
</feature>
<dbReference type="SMART" id="SM00316">
    <property type="entry name" value="S1"/>
    <property type="match status" value="1"/>
</dbReference>
<dbReference type="Pfam" id="PF00575">
    <property type="entry name" value="S1"/>
    <property type="match status" value="1"/>
</dbReference>
<proteinExistence type="predicted"/>
<dbReference type="Pfam" id="PF09371">
    <property type="entry name" value="Tex_N"/>
    <property type="match status" value="1"/>
</dbReference>
<reference evidence="2 3" key="1">
    <citation type="journal article" date="2015" name="Int. J. Syst. Evol. Microbiol.">
        <title>Exiguobacterium enclense sp. nov., isolated from sediment.</title>
        <authorList>
            <person name="Dastager S.G."/>
            <person name="Mawlankar R."/>
            <person name="Sonalkar V.V."/>
            <person name="Thorat M.N."/>
            <person name="Mual P."/>
            <person name="Verma A."/>
            <person name="Krishnamurthi S."/>
            <person name="Tang S.K."/>
            <person name="Li W.J."/>
        </authorList>
    </citation>
    <scope>NUCLEOTIDE SEQUENCE [LARGE SCALE GENOMIC DNA]</scope>
    <source>
        <strain evidence="2 3">NIO-1109</strain>
    </source>
</reference>
<gene>
    <name evidence="2" type="ORF">AS033_12815</name>
</gene>
<dbReference type="PANTHER" id="PTHR10724">
    <property type="entry name" value="30S RIBOSOMAL PROTEIN S1"/>
    <property type="match status" value="1"/>
</dbReference>
<dbReference type="InterPro" id="IPR018974">
    <property type="entry name" value="Tex-like_N"/>
</dbReference>
<dbReference type="Gene3D" id="1.10.3500.10">
    <property type="entry name" value="Tex N-terminal region-like"/>
    <property type="match status" value="1"/>
</dbReference>
<dbReference type="Proteomes" id="UP000053797">
    <property type="component" value="Unassembled WGS sequence"/>
</dbReference>
<dbReference type="Gene3D" id="1.10.150.310">
    <property type="entry name" value="Tex RuvX-like domain-like"/>
    <property type="match status" value="1"/>
</dbReference>
<dbReference type="InterPro" id="IPR006641">
    <property type="entry name" value="YqgF/RNaseH-like_dom"/>
</dbReference>
<sequence length="706" mass="79272">MEKRIASELNVRPAQVKAVLQLTEEGGTIPFIARYRKEQTGELDEVAIKAILDRHKQLTQLESRRSDVLEKIEEQGALTPELRRTLEEATTLQQVEDIYLPFRPKRRTKAEIAREAGLAPLADWFRDKSAYDEATFHRLSNGLDPEEALTGAQSIISEEWGEQATVREFIRKQMRRSAEIVTKQKKDAVDEKGVFAQYYAYSERIQQIVPHRILAINRAEALKIVSVKVVLEEQQVLPTLFRSYAQLAPKKRDIVEAAITTGYKKSVFPAIEREIRNELTEKAEFQAIDVFGKNLRQLYMQPPMKGKVMLGLDPAYRTGCKWAVIDPTGEMKEVGVIYVTMSEQKAKEARQTLSQLVDTYGIELIAIGNGTASRETEAFVADWMKGQTDIAFTIVDEAGASIYSASEIARTEFPELQVEQRSAISIARRLQDPLAELVKVDPQSVGVGQYQHDVSQTKLKETLDFVVETVVNQVGVDVNTASEPLLSYVAGITKATAKKIVERRSELGTFKTRQELLKVPRLGAKAYEQAAGFLRILEGTHPLDRTPIHPEQYKTVENLFKTLGLTLDQVGTDAVREQLSTLSLPEMAQTLEIGEPTLRDIIEALQRPGRDPREALDKPLLRQDVLSMDMIQVGMEFQGTVRNVLDFGAFVDIGVKENGLIHISKLSRKRVKHPLDVVAVGDIVTVWVTNVEPERGRIGLTLVPPK</sequence>
<dbReference type="SUPFAM" id="SSF158832">
    <property type="entry name" value="Tex N-terminal region-like"/>
    <property type="match status" value="1"/>
</dbReference>
<dbReference type="FunFam" id="3.30.420.140:FF:000001">
    <property type="entry name" value="RNA-binding transcriptional accessory protein"/>
    <property type="match status" value="1"/>
</dbReference>
<organism evidence="2 3">
    <name type="scientific">Exiguobacterium indicum</name>
    <dbReference type="NCBI Taxonomy" id="296995"/>
    <lineage>
        <taxon>Bacteria</taxon>
        <taxon>Bacillati</taxon>
        <taxon>Bacillota</taxon>
        <taxon>Bacilli</taxon>
        <taxon>Bacillales</taxon>
        <taxon>Bacillales Family XII. Incertae Sedis</taxon>
        <taxon>Exiguobacterium</taxon>
    </lineage>
</organism>
<dbReference type="Pfam" id="PF22706">
    <property type="entry name" value="Tex_central_region"/>
    <property type="match status" value="1"/>
</dbReference>
<dbReference type="GO" id="GO:0006139">
    <property type="term" value="P:nucleobase-containing compound metabolic process"/>
    <property type="evidence" value="ECO:0007669"/>
    <property type="project" value="InterPro"/>
</dbReference>
<dbReference type="Pfam" id="PF16921">
    <property type="entry name" value="Tex_YqgF"/>
    <property type="match status" value="1"/>
</dbReference>
<dbReference type="InterPro" id="IPR012340">
    <property type="entry name" value="NA-bd_OB-fold"/>
</dbReference>
<dbReference type="FunFam" id="2.40.50.140:FF:000051">
    <property type="entry name" value="RNA-binding transcriptional accessory protein"/>
    <property type="match status" value="1"/>
</dbReference>
<dbReference type="InterPro" id="IPR023323">
    <property type="entry name" value="Tex-like_dom_sf"/>
</dbReference>
<protein>
    <submittedName>
        <fullName evidence="2">RNA-binding transcriptional accessory protein</fullName>
    </submittedName>
</protein>
<dbReference type="Gene3D" id="1.10.10.650">
    <property type="entry name" value="RuvA domain 2-like"/>
    <property type="match status" value="1"/>
</dbReference>
<dbReference type="SMART" id="SM00732">
    <property type="entry name" value="YqgFc"/>
    <property type="match status" value="1"/>
</dbReference>
<dbReference type="GO" id="GO:0003729">
    <property type="term" value="F:mRNA binding"/>
    <property type="evidence" value="ECO:0007669"/>
    <property type="project" value="UniProtKB-ARBA"/>
</dbReference>
<dbReference type="InterPro" id="IPR044146">
    <property type="entry name" value="S1_Tex"/>
</dbReference>
<dbReference type="AlphaFoldDB" id="A0A0V8GEC3"/>
<dbReference type="RefSeq" id="WP_058265708.1">
    <property type="nucleotide sequence ID" value="NZ_FMYN01000004.1"/>
</dbReference>
<dbReference type="SUPFAM" id="SSF50249">
    <property type="entry name" value="Nucleic acid-binding proteins"/>
    <property type="match status" value="1"/>
</dbReference>
<dbReference type="InterPro" id="IPR032639">
    <property type="entry name" value="Tex_YqgF"/>
</dbReference>
<dbReference type="FunFam" id="1.10.10.650:FF:000001">
    <property type="entry name" value="S1 RNA-binding domain 1"/>
    <property type="match status" value="1"/>
</dbReference>
<dbReference type="CDD" id="cd05685">
    <property type="entry name" value="S1_Tex"/>
    <property type="match status" value="1"/>
</dbReference>
<name>A0A0V8GEC3_9BACL</name>
<dbReference type="SUPFAM" id="SSF47781">
    <property type="entry name" value="RuvA domain 2-like"/>
    <property type="match status" value="2"/>
</dbReference>
<dbReference type="InterPro" id="IPR050437">
    <property type="entry name" value="Ribos_protein_bS1-like"/>
</dbReference>
<dbReference type="InterPro" id="IPR055179">
    <property type="entry name" value="Tex-like_central_region"/>
</dbReference>
<evidence type="ECO:0000313" key="2">
    <source>
        <dbReference type="EMBL" id="KSU48495.1"/>
    </source>
</evidence>
<accession>A0A0V8GEC3</accession>
<dbReference type="InterPro" id="IPR023319">
    <property type="entry name" value="Tex-like_HTH_dom_sf"/>
</dbReference>
<dbReference type="GO" id="GO:0005737">
    <property type="term" value="C:cytoplasm"/>
    <property type="evidence" value="ECO:0007669"/>
    <property type="project" value="UniProtKB-ARBA"/>
</dbReference>
<dbReference type="GO" id="GO:0003735">
    <property type="term" value="F:structural constituent of ribosome"/>
    <property type="evidence" value="ECO:0007669"/>
    <property type="project" value="TreeGrafter"/>
</dbReference>
<dbReference type="GO" id="GO:0006412">
    <property type="term" value="P:translation"/>
    <property type="evidence" value="ECO:0007669"/>
    <property type="project" value="TreeGrafter"/>
</dbReference>
<dbReference type="FunFam" id="1.10.150.310:FF:000001">
    <property type="entry name" value="RNA-binding transcriptional accessory protein"/>
    <property type="match status" value="1"/>
</dbReference>
<dbReference type="Gene3D" id="2.40.50.140">
    <property type="entry name" value="Nucleic acid-binding proteins"/>
    <property type="match status" value="1"/>
</dbReference>
<dbReference type="InterPro" id="IPR037027">
    <property type="entry name" value="YqgF/RNaseH-like_dom_sf"/>
</dbReference>
<dbReference type="OrthoDB" id="9804714at2"/>
<dbReference type="Pfam" id="PF17674">
    <property type="entry name" value="HHH_9"/>
    <property type="match status" value="1"/>
</dbReference>
<comment type="caution">
    <text evidence="2">The sequence shown here is derived from an EMBL/GenBank/DDBJ whole genome shotgun (WGS) entry which is preliminary data.</text>
</comment>